<gene>
    <name evidence="2" type="ORF">C8D90_104294</name>
</gene>
<organism evidence="2 3">
    <name type="scientific">Enterobacillus tribolii</name>
    <dbReference type="NCBI Taxonomy" id="1487935"/>
    <lineage>
        <taxon>Bacteria</taxon>
        <taxon>Pseudomonadati</taxon>
        <taxon>Pseudomonadota</taxon>
        <taxon>Gammaproteobacteria</taxon>
        <taxon>Enterobacterales</taxon>
        <taxon>Hafniaceae</taxon>
        <taxon>Enterobacillus</taxon>
    </lineage>
</organism>
<keyword evidence="3" id="KW-1185">Reference proteome</keyword>
<dbReference type="OrthoDB" id="6463131at2"/>
<accession>A0A370QSB7</accession>
<keyword evidence="1" id="KW-1133">Transmembrane helix</keyword>
<dbReference type="AlphaFoldDB" id="A0A370QSB7"/>
<dbReference type="Proteomes" id="UP000254848">
    <property type="component" value="Unassembled WGS sequence"/>
</dbReference>
<evidence type="ECO:0000256" key="1">
    <source>
        <dbReference type="SAM" id="Phobius"/>
    </source>
</evidence>
<name>A0A370QSB7_9GAMM</name>
<keyword evidence="1" id="KW-0812">Transmembrane</keyword>
<keyword evidence="1" id="KW-0472">Membrane</keyword>
<proteinExistence type="predicted"/>
<reference evidence="2 3" key="1">
    <citation type="submission" date="2018-07" db="EMBL/GenBank/DDBJ databases">
        <title>Genomic Encyclopedia of Type Strains, Phase IV (KMG-IV): sequencing the most valuable type-strain genomes for metagenomic binning, comparative biology and taxonomic classification.</title>
        <authorList>
            <person name="Goeker M."/>
        </authorList>
    </citation>
    <scope>NUCLEOTIDE SEQUENCE [LARGE SCALE GENOMIC DNA]</scope>
    <source>
        <strain evidence="2 3">DSM 103736</strain>
    </source>
</reference>
<protein>
    <submittedName>
        <fullName evidence="2">Uncharacterized protein</fullName>
    </submittedName>
</protein>
<evidence type="ECO:0000313" key="2">
    <source>
        <dbReference type="EMBL" id="RDK92136.1"/>
    </source>
</evidence>
<sequence length="128" mass="15112">MTIKRLVLSILSAVTIALFCSYIFLLQEGEYKEDNRLKYHLITPSVIANVPRVTHSYFFSYTPDDNYGYERYAIYFEHVEDYQQAIDTLNNYVINQREKLDTEVNDLTVTAYNDKTKLTVTLLEYTNR</sequence>
<feature type="transmembrane region" description="Helical" evidence="1">
    <location>
        <begin position="6"/>
        <end position="26"/>
    </location>
</feature>
<evidence type="ECO:0000313" key="3">
    <source>
        <dbReference type="Proteomes" id="UP000254848"/>
    </source>
</evidence>
<comment type="caution">
    <text evidence="2">The sequence shown here is derived from an EMBL/GenBank/DDBJ whole genome shotgun (WGS) entry which is preliminary data.</text>
</comment>
<dbReference type="RefSeq" id="WP_115458455.1">
    <property type="nucleotide sequence ID" value="NZ_QRAP01000004.1"/>
</dbReference>
<dbReference type="EMBL" id="QRAP01000004">
    <property type="protein sequence ID" value="RDK92136.1"/>
    <property type="molecule type" value="Genomic_DNA"/>
</dbReference>